<feature type="domain" description="Protein kinase" evidence="1">
    <location>
        <begin position="15"/>
        <end position="326"/>
    </location>
</feature>
<gene>
    <name evidence="2" type="ORF">FIBSPDRAFT_958040</name>
</gene>
<organism evidence="2 3">
    <name type="scientific">Athelia psychrophila</name>
    <dbReference type="NCBI Taxonomy" id="1759441"/>
    <lineage>
        <taxon>Eukaryota</taxon>
        <taxon>Fungi</taxon>
        <taxon>Dikarya</taxon>
        <taxon>Basidiomycota</taxon>
        <taxon>Agaricomycotina</taxon>
        <taxon>Agaricomycetes</taxon>
        <taxon>Agaricomycetidae</taxon>
        <taxon>Atheliales</taxon>
        <taxon>Atheliaceae</taxon>
        <taxon>Athelia</taxon>
    </lineage>
</organism>
<sequence>MVGTAAIFTNPALKITNKQPFAAGYKADILLAELDDGLNHKEKVAIKVVRVTLDNVAARNALRANLEARMGQWVALEHPNLVKFLGLSYEYPFPTGLVSPFFANGNANDYLKRFKGKHPEDPALVANKMLQVIRGAARGLQHLHTQSPAIIHGAVRACNILLDETESPRLVDFGLMAALDSIITNFTTADFVGPIRWYAPEILYPEGEEITYNVKTDVFSFSMMCIEVITGKRPFAHRRLDAAVLSDIPLMMLCWAQDPSERPDQISEVEVVANLKTVRVGFELASHKRVIIALGNDTYQFLSRLHCWDAENYSRASPCLPRSPALLPLTIYHPTQLSPGPRAFQNRVGVLCQFFDQAAHAIGQPISRAHVFTIRAFPASHHLATSTRNASTPTLSQNARGISLNDWTPLHTPWA</sequence>
<keyword evidence="3" id="KW-1185">Reference proteome</keyword>
<dbReference type="Gene3D" id="1.10.510.10">
    <property type="entry name" value="Transferase(Phosphotransferase) domain 1"/>
    <property type="match status" value="1"/>
</dbReference>
<dbReference type="PANTHER" id="PTHR23257:SF958">
    <property type="entry name" value="SERINE_THREONINE-PROTEIN KINASE WNK4"/>
    <property type="match status" value="1"/>
</dbReference>
<evidence type="ECO:0000313" key="3">
    <source>
        <dbReference type="Proteomes" id="UP000076532"/>
    </source>
</evidence>
<dbReference type="Proteomes" id="UP000076532">
    <property type="component" value="Unassembled WGS sequence"/>
</dbReference>
<reference evidence="2 3" key="1">
    <citation type="journal article" date="2016" name="Mol. Biol. Evol.">
        <title>Comparative Genomics of Early-Diverging Mushroom-Forming Fungi Provides Insights into the Origins of Lignocellulose Decay Capabilities.</title>
        <authorList>
            <person name="Nagy L.G."/>
            <person name="Riley R."/>
            <person name="Tritt A."/>
            <person name="Adam C."/>
            <person name="Daum C."/>
            <person name="Floudas D."/>
            <person name="Sun H."/>
            <person name="Yadav J.S."/>
            <person name="Pangilinan J."/>
            <person name="Larsson K.H."/>
            <person name="Matsuura K."/>
            <person name="Barry K."/>
            <person name="Labutti K."/>
            <person name="Kuo R."/>
            <person name="Ohm R.A."/>
            <person name="Bhattacharya S.S."/>
            <person name="Shirouzu T."/>
            <person name="Yoshinaga Y."/>
            <person name="Martin F.M."/>
            <person name="Grigoriev I.V."/>
            <person name="Hibbett D.S."/>
        </authorList>
    </citation>
    <scope>NUCLEOTIDE SEQUENCE [LARGE SCALE GENOMIC DNA]</scope>
    <source>
        <strain evidence="2 3">CBS 109695</strain>
    </source>
</reference>
<dbReference type="GO" id="GO:0005737">
    <property type="term" value="C:cytoplasm"/>
    <property type="evidence" value="ECO:0007669"/>
    <property type="project" value="TreeGrafter"/>
</dbReference>
<dbReference type="InterPro" id="IPR050167">
    <property type="entry name" value="Ser_Thr_protein_kinase"/>
</dbReference>
<dbReference type="GO" id="GO:0004672">
    <property type="term" value="F:protein kinase activity"/>
    <property type="evidence" value="ECO:0007669"/>
    <property type="project" value="InterPro"/>
</dbReference>
<dbReference type="PANTHER" id="PTHR23257">
    <property type="entry name" value="SERINE-THREONINE PROTEIN KINASE"/>
    <property type="match status" value="1"/>
</dbReference>
<dbReference type="InterPro" id="IPR011009">
    <property type="entry name" value="Kinase-like_dom_sf"/>
</dbReference>
<dbReference type="PROSITE" id="PS50011">
    <property type="entry name" value="PROTEIN_KINASE_DOM"/>
    <property type="match status" value="1"/>
</dbReference>
<dbReference type="InterPro" id="IPR000719">
    <property type="entry name" value="Prot_kinase_dom"/>
</dbReference>
<evidence type="ECO:0000259" key="1">
    <source>
        <dbReference type="PROSITE" id="PS50011"/>
    </source>
</evidence>
<dbReference type="SUPFAM" id="SSF56112">
    <property type="entry name" value="Protein kinase-like (PK-like)"/>
    <property type="match status" value="1"/>
</dbReference>
<dbReference type="AlphaFoldDB" id="A0A166F662"/>
<accession>A0A166F662</accession>
<dbReference type="GO" id="GO:0007165">
    <property type="term" value="P:signal transduction"/>
    <property type="evidence" value="ECO:0007669"/>
    <property type="project" value="TreeGrafter"/>
</dbReference>
<dbReference type="GO" id="GO:0005524">
    <property type="term" value="F:ATP binding"/>
    <property type="evidence" value="ECO:0007669"/>
    <property type="project" value="InterPro"/>
</dbReference>
<dbReference type="InterPro" id="IPR001245">
    <property type="entry name" value="Ser-Thr/Tyr_kinase_cat_dom"/>
</dbReference>
<dbReference type="EMBL" id="KV417593">
    <property type="protein sequence ID" value="KZP16482.1"/>
    <property type="molecule type" value="Genomic_DNA"/>
</dbReference>
<evidence type="ECO:0000313" key="2">
    <source>
        <dbReference type="EMBL" id="KZP16482.1"/>
    </source>
</evidence>
<dbReference type="OrthoDB" id="346907at2759"/>
<proteinExistence type="predicted"/>
<protein>
    <submittedName>
        <fullName evidence="2">Kinase-like protein</fullName>
    </submittedName>
</protein>
<dbReference type="Pfam" id="PF07714">
    <property type="entry name" value="PK_Tyr_Ser-Thr"/>
    <property type="match status" value="1"/>
</dbReference>
<name>A0A166F662_9AGAM</name>